<organism evidence="2">
    <name type="scientific">Rhizophora mucronata</name>
    <name type="common">Asiatic mangrove</name>
    <dbReference type="NCBI Taxonomy" id="61149"/>
    <lineage>
        <taxon>Eukaryota</taxon>
        <taxon>Viridiplantae</taxon>
        <taxon>Streptophyta</taxon>
        <taxon>Embryophyta</taxon>
        <taxon>Tracheophyta</taxon>
        <taxon>Spermatophyta</taxon>
        <taxon>Magnoliopsida</taxon>
        <taxon>eudicotyledons</taxon>
        <taxon>Gunneridae</taxon>
        <taxon>Pentapetalae</taxon>
        <taxon>rosids</taxon>
        <taxon>fabids</taxon>
        <taxon>Malpighiales</taxon>
        <taxon>Rhizophoraceae</taxon>
        <taxon>Rhizophora</taxon>
    </lineage>
</organism>
<evidence type="ECO:0000256" key="1">
    <source>
        <dbReference type="SAM" id="Phobius"/>
    </source>
</evidence>
<proteinExistence type="predicted"/>
<dbReference type="AlphaFoldDB" id="A0A2P2NM55"/>
<keyword evidence="1" id="KW-1133">Transmembrane helix</keyword>
<accession>A0A2P2NM55</accession>
<dbReference type="EMBL" id="GGEC01063000">
    <property type="protein sequence ID" value="MBX43484.1"/>
    <property type="molecule type" value="Transcribed_RNA"/>
</dbReference>
<name>A0A2P2NM55_RHIMU</name>
<evidence type="ECO:0000313" key="2">
    <source>
        <dbReference type="EMBL" id="MBX43484.1"/>
    </source>
</evidence>
<reference evidence="2" key="1">
    <citation type="submission" date="2018-02" db="EMBL/GenBank/DDBJ databases">
        <title>Rhizophora mucronata_Transcriptome.</title>
        <authorList>
            <person name="Meera S.P."/>
            <person name="Sreeshan A."/>
            <person name="Augustine A."/>
        </authorList>
    </citation>
    <scope>NUCLEOTIDE SEQUENCE</scope>
    <source>
        <tissue evidence="2">Leaf</tissue>
    </source>
</reference>
<protein>
    <submittedName>
        <fullName evidence="2">Uncharacterized protein</fullName>
    </submittedName>
</protein>
<sequence length="50" mass="6195">MINCLLILQFFWLIFYFIRIFFMIYSSNALKEQITCILPWGYRKKARIKV</sequence>
<feature type="transmembrane region" description="Helical" evidence="1">
    <location>
        <begin position="6"/>
        <end position="25"/>
    </location>
</feature>
<keyword evidence="1" id="KW-0472">Membrane</keyword>
<keyword evidence="1" id="KW-0812">Transmembrane</keyword>